<proteinExistence type="predicted"/>
<reference evidence="1 2" key="1">
    <citation type="submission" date="2019-10" db="EMBL/GenBank/DDBJ databases">
        <title>Bacillus from the desert of Cuatro Cinegas, Coahuila.</title>
        <authorList>
            <person name="Olmedo-Alvarez G."/>
            <person name="Saldana S."/>
            <person name="Barcelo D."/>
        </authorList>
    </citation>
    <scope>NUCLEOTIDE SEQUENCE [LARGE SCALE GENOMIC DNA]</scope>
    <source>
        <strain evidence="1 2">CH101a_3T</strain>
    </source>
</reference>
<organism evidence="1 2">
    <name type="scientific">Bacillus cereus</name>
    <dbReference type="NCBI Taxonomy" id="1396"/>
    <lineage>
        <taxon>Bacteria</taxon>
        <taxon>Bacillati</taxon>
        <taxon>Bacillota</taxon>
        <taxon>Bacilli</taxon>
        <taxon>Bacillales</taxon>
        <taxon>Bacillaceae</taxon>
        <taxon>Bacillus</taxon>
        <taxon>Bacillus cereus group</taxon>
    </lineage>
</organism>
<protein>
    <recommendedName>
        <fullName evidence="3">Phage protein</fullName>
    </recommendedName>
</protein>
<comment type="caution">
    <text evidence="1">The sequence shown here is derived from an EMBL/GenBank/DDBJ whole genome shotgun (WGS) entry which is preliminary data.</text>
</comment>
<gene>
    <name evidence="1" type="ORF">F8158_04330</name>
</gene>
<dbReference type="EMBL" id="WBPB01000007">
    <property type="protein sequence ID" value="KAB2501208.1"/>
    <property type="molecule type" value="Genomic_DNA"/>
</dbReference>
<sequence>MNIPAIERLLKNEGFANVRYTEKEGFVFDLNAEVHTGWVNLEYDKQQNQFVIKGTEFKTTELACLMDVATEMNSFTRCMYHANSWL</sequence>
<accession>A0AB34DAI8</accession>
<name>A0AB34DAI8_BACCE</name>
<evidence type="ECO:0000313" key="2">
    <source>
        <dbReference type="Proteomes" id="UP000477920"/>
    </source>
</evidence>
<dbReference type="Proteomes" id="UP000477920">
    <property type="component" value="Unassembled WGS sequence"/>
</dbReference>
<dbReference type="AlphaFoldDB" id="A0AB34DAI8"/>
<evidence type="ECO:0008006" key="3">
    <source>
        <dbReference type="Google" id="ProtNLM"/>
    </source>
</evidence>
<evidence type="ECO:0000313" key="1">
    <source>
        <dbReference type="EMBL" id="KAB2501208.1"/>
    </source>
</evidence>